<feature type="domain" description="4Fe-4S ferredoxin-type" evidence="1">
    <location>
        <begin position="176"/>
        <end position="208"/>
    </location>
</feature>
<dbReference type="PROSITE" id="PS51379">
    <property type="entry name" value="4FE4S_FER_2"/>
    <property type="match status" value="1"/>
</dbReference>
<dbReference type="PANTHER" id="PTHR42827">
    <property type="entry name" value="IRON-SULFUR CLUSTER-BINDING PROTEIN-RELATED"/>
    <property type="match status" value="1"/>
</dbReference>
<sequence>MDKFTSRIVENLLQLGADLVGIAPVERFAHAPEGHRPTDFMPKCKSVISIGLHIHQGAADVWGEHDDKSKSITPYLFYGYGLTNIESSRIVNRVAKLLEYHGHQSLCFLPTWLTSMTKYMDESLVEGKLRAEFSHRHAAVAAGIAEFGWNGLALTPEFGTMQRFNSILTSAELEPTPLYAGPKLCRKEQCGLICVKTCPTQAISAEEKQSVEIGERTFEYAAHDNVRCTYAIHGMVKGSGGRSDIKIPDGPGSFINYAIAQSSGEMHYYDKSMLENCFGIICGDFCGRCLHKCPSRKLAKKDLEQYDFASRFSVMNNL</sequence>
<dbReference type="PANTHER" id="PTHR42827:SF1">
    <property type="entry name" value="IRON-SULFUR CLUSTER-BINDING PROTEIN"/>
    <property type="match status" value="1"/>
</dbReference>
<evidence type="ECO:0000313" key="2">
    <source>
        <dbReference type="EMBL" id="KUG21564.1"/>
    </source>
</evidence>
<accession>A0A0W8FL29</accession>
<evidence type="ECO:0000259" key="1">
    <source>
        <dbReference type="PROSITE" id="PS51379"/>
    </source>
</evidence>
<protein>
    <submittedName>
        <fullName evidence="2">Iron-sulfur cluster-binding protein</fullName>
    </submittedName>
</protein>
<gene>
    <name evidence="2" type="ORF">ASZ90_008683</name>
</gene>
<comment type="caution">
    <text evidence="2">The sequence shown here is derived from an EMBL/GenBank/DDBJ whole genome shotgun (WGS) entry which is preliminary data.</text>
</comment>
<reference evidence="2" key="1">
    <citation type="journal article" date="2015" name="Proc. Natl. Acad. Sci. U.S.A.">
        <title>Networks of energetic and metabolic interactions define dynamics in microbial communities.</title>
        <authorList>
            <person name="Embree M."/>
            <person name="Liu J.K."/>
            <person name="Al-Bassam M.M."/>
            <person name="Zengler K."/>
        </authorList>
    </citation>
    <scope>NUCLEOTIDE SEQUENCE</scope>
</reference>
<proteinExistence type="predicted"/>
<dbReference type="AlphaFoldDB" id="A0A0W8FL29"/>
<organism evidence="2">
    <name type="scientific">hydrocarbon metagenome</name>
    <dbReference type="NCBI Taxonomy" id="938273"/>
    <lineage>
        <taxon>unclassified sequences</taxon>
        <taxon>metagenomes</taxon>
        <taxon>ecological metagenomes</taxon>
    </lineage>
</organism>
<name>A0A0W8FL29_9ZZZZ</name>
<dbReference type="EMBL" id="LNQE01001049">
    <property type="protein sequence ID" value="KUG21564.1"/>
    <property type="molecule type" value="Genomic_DNA"/>
</dbReference>
<dbReference type="InterPro" id="IPR017896">
    <property type="entry name" value="4Fe4S_Fe-S-bd"/>
</dbReference>